<feature type="domain" description="Thioesterase" evidence="1">
    <location>
        <begin position="67"/>
        <end position="142"/>
    </location>
</feature>
<name>A0A327MAC7_9PROT</name>
<reference evidence="3" key="1">
    <citation type="submission" date="2018-06" db="EMBL/GenBank/DDBJ databases">
        <authorList>
            <person name="Khan S.A."/>
        </authorList>
    </citation>
    <scope>NUCLEOTIDE SEQUENCE [LARGE SCALE GENOMIC DNA]</scope>
    <source>
        <strain evidence="3">DB-1506</strain>
    </source>
</reference>
<dbReference type="CDD" id="cd03443">
    <property type="entry name" value="PaaI_thioesterase"/>
    <property type="match status" value="1"/>
</dbReference>
<dbReference type="EMBL" id="QLIX01000005">
    <property type="protein sequence ID" value="RAI59396.1"/>
    <property type="molecule type" value="Genomic_DNA"/>
</dbReference>
<sequence>MDDIAPQEVRYPDLKPGHAVPPDLKAEGWKPVPAKDYPAMIGPFLARRAGEGWEYAFLPEQRHLNIGGVVHGGMLMSFLDDVLGMTVWEAAGRRPVTTVQLNTHFIVPGRLGELVTGRGEVLRATKSVVFVRGLLSSGGRTLVHGDGVWKILGSA</sequence>
<dbReference type="Gene3D" id="3.10.129.10">
    <property type="entry name" value="Hotdog Thioesterase"/>
    <property type="match status" value="1"/>
</dbReference>
<dbReference type="GO" id="GO:0016790">
    <property type="term" value="F:thiolester hydrolase activity"/>
    <property type="evidence" value="ECO:0007669"/>
    <property type="project" value="UniProtKB-ARBA"/>
</dbReference>
<accession>A0A327MAC7</accession>
<comment type="caution">
    <text evidence="2">The sequence shown here is derived from an EMBL/GenBank/DDBJ whole genome shotgun (WGS) entry which is preliminary data.</text>
</comment>
<dbReference type="Proteomes" id="UP000249065">
    <property type="component" value="Unassembled WGS sequence"/>
</dbReference>
<dbReference type="RefSeq" id="WP_111469654.1">
    <property type="nucleotide sequence ID" value="NZ_QLIX01000005.1"/>
</dbReference>
<evidence type="ECO:0000313" key="3">
    <source>
        <dbReference type="Proteomes" id="UP000249065"/>
    </source>
</evidence>
<protein>
    <recommendedName>
        <fullName evidence="1">Thioesterase domain-containing protein</fullName>
    </recommendedName>
</protein>
<dbReference type="OrthoDB" id="3477511at2"/>
<evidence type="ECO:0000313" key="2">
    <source>
        <dbReference type="EMBL" id="RAI59396.1"/>
    </source>
</evidence>
<dbReference type="Pfam" id="PF03061">
    <property type="entry name" value="4HBT"/>
    <property type="match status" value="1"/>
</dbReference>
<proteinExistence type="predicted"/>
<evidence type="ECO:0000259" key="1">
    <source>
        <dbReference type="Pfam" id="PF03061"/>
    </source>
</evidence>
<dbReference type="AlphaFoldDB" id="A0A327MAC7"/>
<dbReference type="InterPro" id="IPR006683">
    <property type="entry name" value="Thioestr_dom"/>
</dbReference>
<gene>
    <name evidence="2" type="ORF">DOO78_09635</name>
</gene>
<keyword evidence="3" id="KW-1185">Reference proteome</keyword>
<organism evidence="2 3">
    <name type="scientific">Roseicella frigidaeris</name>
    <dbReference type="NCBI Taxonomy" id="2230885"/>
    <lineage>
        <taxon>Bacteria</taxon>
        <taxon>Pseudomonadati</taxon>
        <taxon>Pseudomonadota</taxon>
        <taxon>Alphaproteobacteria</taxon>
        <taxon>Acetobacterales</taxon>
        <taxon>Roseomonadaceae</taxon>
        <taxon>Roseicella</taxon>
    </lineage>
</organism>
<dbReference type="InterPro" id="IPR029069">
    <property type="entry name" value="HotDog_dom_sf"/>
</dbReference>
<dbReference type="SUPFAM" id="SSF54637">
    <property type="entry name" value="Thioesterase/thiol ester dehydrase-isomerase"/>
    <property type="match status" value="1"/>
</dbReference>